<dbReference type="InterPro" id="IPR036291">
    <property type="entry name" value="NAD(P)-bd_dom_sf"/>
</dbReference>
<feature type="domain" description="Gfo/Idh/MocA-like oxidoreductase N-terminal" evidence="1">
    <location>
        <begin position="3"/>
        <end position="103"/>
    </location>
</feature>
<dbReference type="AlphaFoldDB" id="A0A8J3VL72"/>
<evidence type="ECO:0000313" key="2">
    <source>
        <dbReference type="EMBL" id="GIH10555.1"/>
    </source>
</evidence>
<keyword evidence="3" id="KW-1185">Reference proteome</keyword>
<dbReference type="InterPro" id="IPR052515">
    <property type="entry name" value="Gfo/Idh/MocA_Oxidoreductase"/>
</dbReference>
<proteinExistence type="predicted"/>
<dbReference type="SUPFAM" id="SSF55347">
    <property type="entry name" value="Glyceraldehyde-3-phosphate dehydrogenase-like, C-terminal domain"/>
    <property type="match status" value="1"/>
</dbReference>
<evidence type="ECO:0000259" key="1">
    <source>
        <dbReference type="Pfam" id="PF01408"/>
    </source>
</evidence>
<accession>A0A8J3VL72</accession>
<dbReference type="Proteomes" id="UP000612899">
    <property type="component" value="Unassembled WGS sequence"/>
</dbReference>
<dbReference type="PANTHER" id="PTHR43249">
    <property type="entry name" value="UDP-N-ACETYL-2-AMINO-2-DEOXY-D-GLUCURONATE OXIDASE"/>
    <property type="match status" value="1"/>
</dbReference>
<dbReference type="Gene3D" id="3.30.360.10">
    <property type="entry name" value="Dihydrodipicolinate Reductase, domain 2"/>
    <property type="match status" value="1"/>
</dbReference>
<dbReference type="Pfam" id="PF01408">
    <property type="entry name" value="GFO_IDH_MocA"/>
    <property type="match status" value="1"/>
</dbReference>
<comment type="caution">
    <text evidence="2">The sequence shown here is derived from an EMBL/GenBank/DDBJ whole genome shotgun (WGS) entry which is preliminary data.</text>
</comment>
<evidence type="ECO:0000313" key="3">
    <source>
        <dbReference type="Proteomes" id="UP000612899"/>
    </source>
</evidence>
<dbReference type="SUPFAM" id="SSF51735">
    <property type="entry name" value="NAD(P)-binding Rossmann-fold domains"/>
    <property type="match status" value="1"/>
</dbReference>
<dbReference type="InterPro" id="IPR000683">
    <property type="entry name" value="Gfo/Idh/MocA-like_OxRdtase_N"/>
</dbReference>
<gene>
    <name evidence="2" type="ORF">Rhe02_86220</name>
</gene>
<dbReference type="Gene3D" id="3.40.50.720">
    <property type="entry name" value="NAD(P)-binding Rossmann-like Domain"/>
    <property type="match status" value="1"/>
</dbReference>
<organism evidence="2 3">
    <name type="scientific">Rhizocola hellebori</name>
    <dbReference type="NCBI Taxonomy" id="1392758"/>
    <lineage>
        <taxon>Bacteria</taxon>
        <taxon>Bacillati</taxon>
        <taxon>Actinomycetota</taxon>
        <taxon>Actinomycetes</taxon>
        <taxon>Micromonosporales</taxon>
        <taxon>Micromonosporaceae</taxon>
        <taxon>Rhizocola</taxon>
    </lineage>
</organism>
<protein>
    <submittedName>
        <fullName evidence="2">Oxidoreductase</fullName>
    </submittedName>
</protein>
<dbReference type="EMBL" id="BONY01000098">
    <property type="protein sequence ID" value="GIH10555.1"/>
    <property type="molecule type" value="Genomic_DNA"/>
</dbReference>
<reference evidence="2" key="1">
    <citation type="submission" date="2021-01" db="EMBL/GenBank/DDBJ databases">
        <title>Whole genome shotgun sequence of Rhizocola hellebori NBRC 109834.</title>
        <authorList>
            <person name="Komaki H."/>
            <person name="Tamura T."/>
        </authorList>
    </citation>
    <scope>NUCLEOTIDE SEQUENCE</scope>
    <source>
        <strain evidence="2">NBRC 109834</strain>
    </source>
</reference>
<dbReference type="GO" id="GO:0000166">
    <property type="term" value="F:nucleotide binding"/>
    <property type="evidence" value="ECO:0007669"/>
    <property type="project" value="InterPro"/>
</dbReference>
<dbReference type="PANTHER" id="PTHR43249:SF1">
    <property type="entry name" value="D-GLUCOSIDE 3-DEHYDROGENASE"/>
    <property type="match status" value="1"/>
</dbReference>
<sequence length="316" mass="34010">MHHREQLAEFEAGELVALCDRAEVEEAPEGVPVFTDHTEMLASVKPDVVIVSTPPATHLSIAADALRAGADVLLEKPPVLNLAEHEALSQVEKATGRAVQIGFQALASPDLPRLKALAPCDVSVFASWQRDDDYWVRSPWAGRLPLDGALRNPFAHAVMQALAVSGSEPVKVEVAWCRIRDIEVEDTATLRLTLASEQRVLIAVTLAGEDFIDSRMIVGEVELDYRVDSGLPLLENLLAHRRSGEPLVAPLELTRGFTAVVEALGTMPRPGLARSEEGVLVGVNAALEQCARNFTLLNEIDTPWAATVTGGTATIG</sequence>
<name>A0A8J3VL72_9ACTN</name>